<evidence type="ECO:0000313" key="1">
    <source>
        <dbReference type="EMBL" id="KAK4459312.1"/>
    </source>
</evidence>
<name>A0AAV9HFN2_9PEZI</name>
<evidence type="ECO:0000313" key="2">
    <source>
        <dbReference type="Proteomes" id="UP001321749"/>
    </source>
</evidence>
<dbReference type="InterPro" id="IPR052184">
    <property type="entry name" value="SDR_enzymes"/>
</dbReference>
<reference evidence="1" key="1">
    <citation type="journal article" date="2023" name="Mol. Phylogenet. Evol.">
        <title>Genome-scale phylogeny and comparative genomics of the fungal order Sordariales.</title>
        <authorList>
            <person name="Hensen N."/>
            <person name="Bonometti L."/>
            <person name="Westerberg I."/>
            <person name="Brannstrom I.O."/>
            <person name="Guillou S."/>
            <person name="Cros-Aarteil S."/>
            <person name="Calhoun S."/>
            <person name="Haridas S."/>
            <person name="Kuo A."/>
            <person name="Mondo S."/>
            <person name="Pangilinan J."/>
            <person name="Riley R."/>
            <person name="LaButti K."/>
            <person name="Andreopoulos B."/>
            <person name="Lipzen A."/>
            <person name="Chen C."/>
            <person name="Yan M."/>
            <person name="Daum C."/>
            <person name="Ng V."/>
            <person name="Clum A."/>
            <person name="Steindorff A."/>
            <person name="Ohm R.A."/>
            <person name="Martin F."/>
            <person name="Silar P."/>
            <person name="Natvig D.O."/>
            <person name="Lalanne C."/>
            <person name="Gautier V."/>
            <person name="Ament-Velasquez S.L."/>
            <person name="Kruys A."/>
            <person name="Hutchinson M.I."/>
            <person name="Powell A.J."/>
            <person name="Barry K."/>
            <person name="Miller A.N."/>
            <person name="Grigoriev I.V."/>
            <person name="Debuchy R."/>
            <person name="Gladieux P."/>
            <person name="Hiltunen Thoren M."/>
            <person name="Johannesson H."/>
        </authorList>
    </citation>
    <scope>NUCLEOTIDE SEQUENCE</scope>
    <source>
        <strain evidence="1">PSN324</strain>
    </source>
</reference>
<reference evidence="1" key="2">
    <citation type="submission" date="2023-06" db="EMBL/GenBank/DDBJ databases">
        <authorList>
            <consortium name="Lawrence Berkeley National Laboratory"/>
            <person name="Mondo S.J."/>
            <person name="Hensen N."/>
            <person name="Bonometti L."/>
            <person name="Westerberg I."/>
            <person name="Brannstrom I.O."/>
            <person name="Guillou S."/>
            <person name="Cros-Aarteil S."/>
            <person name="Calhoun S."/>
            <person name="Haridas S."/>
            <person name="Kuo A."/>
            <person name="Pangilinan J."/>
            <person name="Riley R."/>
            <person name="Labutti K."/>
            <person name="Andreopoulos B."/>
            <person name="Lipzen A."/>
            <person name="Chen C."/>
            <person name="Yanf M."/>
            <person name="Daum C."/>
            <person name="Ng V."/>
            <person name="Clum A."/>
            <person name="Steindorff A."/>
            <person name="Ohm R."/>
            <person name="Martin F."/>
            <person name="Silar P."/>
            <person name="Natvig D."/>
            <person name="Lalanne C."/>
            <person name="Gautier V."/>
            <person name="Ament-Velasquez S.L."/>
            <person name="Kruys A."/>
            <person name="Hutchinson M.I."/>
            <person name="Powell A.J."/>
            <person name="Barry K."/>
            <person name="Miller A.N."/>
            <person name="Grigoriev I.V."/>
            <person name="Debuchy R."/>
            <person name="Gladieux P."/>
            <person name="Thoren M.H."/>
            <person name="Johannesson H."/>
        </authorList>
    </citation>
    <scope>NUCLEOTIDE SEQUENCE</scope>
    <source>
        <strain evidence="1">PSN324</strain>
    </source>
</reference>
<dbReference type="Gene3D" id="3.40.50.720">
    <property type="entry name" value="NAD(P)-binding Rossmann-like Domain"/>
    <property type="match status" value="1"/>
</dbReference>
<dbReference type="InterPro" id="IPR002347">
    <property type="entry name" value="SDR_fam"/>
</dbReference>
<dbReference type="CDD" id="cd05325">
    <property type="entry name" value="carb_red_sniffer_like_SDR_c"/>
    <property type="match status" value="1"/>
</dbReference>
<dbReference type="GO" id="GO:0016616">
    <property type="term" value="F:oxidoreductase activity, acting on the CH-OH group of donors, NAD or NADP as acceptor"/>
    <property type="evidence" value="ECO:0007669"/>
    <property type="project" value="TreeGrafter"/>
</dbReference>
<accession>A0AAV9HFN2</accession>
<organism evidence="1 2">
    <name type="scientific">Cladorrhinum samala</name>
    <dbReference type="NCBI Taxonomy" id="585594"/>
    <lineage>
        <taxon>Eukaryota</taxon>
        <taxon>Fungi</taxon>
        <taxon>Dikarya</taxon>
        <taxon>Ascomycota</taxon>
        <taxon>Pezizomycotina</taxon>
        <taxon>Sordariomycetes</taxon>
        <taxon>Sordariomycetidae</taxon>
        <taxon>Sordariales</taxon>
        <taxon>Podosporaceae</taxon>
        <taxon>Cladorrhinum</taxon>
    </lineage>
</organism>
<dbReference type="PANTHER" id="PTHR45458:SF1">
    <property type="entry name" value="SHORT CHAIN DEHYDROGENASE"/>
    <property type="match status" value="1"/>
</dbReference>
<gene>
    <name evidence="1" type="ORF">QBC42DRAFT_312085</name>
</gene>
<comment type="caution">
    <text evidence="1">The sequence shown here is derived from an EMBL/GenBank/DDBJ whole genome shotgun (WGS) entry which is preliminary data.</text>
</comment>
<dbReference type="EMBL" id="MU865040">
    <property type="protein sequence ID" value="KAK4459312.1"/>
    <property type="molecule type" value="Genomic_DNA"/>
</dbReference>
<keyword evidence="2" id="KW-1185">Reference proteome</keyword>
<dbReference type="Pfam" id="PF00106">
    <property type="entry name" value="adh_short"/>
    <property type="match status" value="1"/>
</dbReference>
<dbReference type="InterPro" id="IPR036291">
    <property type="entry name" value="NAD(P)-bd_dom_sf"/>
</dbReference>
<dbReference type="PANTHER" id="PTHR45458">
    <property type="entry name" value="SHORT-CHAIN DEHYDROGENASE/REDUCTASE SDR"/>
    <property type="match status" value="1"/>
</dbReference>
<dbReference type="PRINTS" id="PR00081">
    <property type="entry name" value="GDHRDH"/>
</dbReference>
<dbReference type="SUPFAM" id="SSF51735">
    <property type="entry name" value="NAD(P)-binding Rossmann-fold domains"/>
    <property type="match status" value="1"/>
</dbReference>
<sequence length="245" mass="25874">MPVYCITGTNRSIGLEFVRQLVQSSDNTIIAGVRSLDSDLGDLKSLTSASPSAHILQLDVGSSSSIQEFAKAAAGLLKENGGDKKIDFLLNSAGVNIGSAQNSLNLVAEDVHSQITINVLGPAQLTASLLEAKLLSSDVRILNMTSGLASSQLSTENRPNKCTGYSISKAGLNMLSIHQADHLKAHLPGVVVVVMDPGWVKTRMGGNGAHLEPEESVGSIVNVLQGLKTEDNGGFFHYTGKRLPW</sequence>
<dbReference type="AlphaFoldDB" id="A0AAV9HFN2"/>
<dbReference type="Proteomes" id="UP001321749">
    <property type="component" value="Unassembled WGS sequence"/>
</dbReference>
<protein>
    <submittedName>
        <fullName evidence="1">C-factor</fullName>
    </submittedName>
</protein>
<proteinExistence type="predicted"/>